<dbReference type="GeneID" id="85359432"/>
<feature type="transmembrane region" description="Helical" evidence="6">
    <location>
        <begin position="274"/>
        <end position="294"/>
    </location>
</feature>
<dbReference type="SUPFAM" id="SSF103473">
    <property type="entry name" value="MFS general substrate transporter"/>
    <property type="match status" value="1"/>
</dbReference>
<feature type="transmembrane region" description="Helical" evidence="6">
    <location>
        <begin position="58"/>
        <end position="76"/>
    </location>
</feature>
<keyword evidence="4 6" id="KW-1133">Transmembrane helix</keyword>
<reference evidence="7" key="1">
    <citation type="submission" date="2023-06" db="EMBL/GenBank/DDBJ databases">
        <authorList>
            <consortium name="Lawrence Berkeley National Laboratory"/>
            <person name="Ahrendt S."/>
            <person name="Sahu N."/>
            <person name="Indic B."/>
            <person name="Wong-Bajracharya J."/>
            <person name="Merenyi Z."/>
            <person name="Ke H.-M."/>
            <person name="Monk M."/>
            <person name="Kocsube S."/>
            <person name="Drula E."/>
            <person name="Lipzen A."/>
            <person name="Balint B."/>
            <person name="Henrissat B."/>
            <person name="Andreopoulos B."/>
            <person name="Martin F.M."/>
            <person name="Harder C.B."/>
            <person name="Rigling D."/>
            <person name="Ford K.L."/>
            <person name="Foster G.D."/>
            <person name="Pangilinan J."/>
            <person name="Papanicolaou A."/>
            <person name="Barry K."/>
            <person name="LaButti K."/>
            <person name="Viragh M."/>
            <person name="Koriabine M."/>
            <person name="Yan M."/>
            <person name="Riley R."/>
            <person name="Champramary S."/>
            <person name="Plett K.L."/>
            <person name="Tsai I.J."/>
            <person name="Slot J."/>
            <person name="Sipos G."/>
            <person name="Plett J."/>
            <person name="Nagy L.G."/>
            <person name="Grigoriev I.V."/>
        </authorList>
    </citation>
    <scope>NUCLEOTIDE SEQUENCE</scope>
    <source>
        <strain evidence="7">CCBAS 213</strain>
    </source>
</reference>
<dbReference type="GO" id="GO:0016020">
    <property type="term" value="C:membrane"/>
    <property type="evidence" value="ECO:0007669"/>
    <property type="project" value="UniProtKB-SubCell"/>
</dbReference>
<dbReference type="AlphaFoldDB" id="A0AA39MQ05"/>
<feature type="transmembrane region" description="Helical" evidence="6">
    <location>
        <begin position="88"/>
        <end position="105"/>
    </location>
</feature>
<gene>
    <name evidence="7" type="ORF">EV420DRAFT_1622987</name>
</gene>
<accession>A0AA39MQ05</accession>
<proteinExistence type="predicted"/>
<feature type="transmembrane region" description="Helical" evidence="6">
    <location>
        <begin position="241"/>
        <end position="262"/>
    </location>
</feature>
<dbReference type="InterPro" id="IPR036259">
    <property type="entry name" value="MFS_trans_sf"/>
</dbReference>
<comment type="caution">
    <text evidence="7">The sequence shown here is derived from an EMBL/GenBank/DDBJ whole genome shotgun (WGS) entry which is preliminary data.</text>
</comment>
<comment type="subcellular location">
    <subcellularLocation>
        <location evidence="1">Membrane</location>
        <topology evidence="1">Multi-pass membrane protein</topology>
    </subcellularLocation>
</comment>
<name>A0AA39MQ05_ARMTA</name>
<evidence type="ECO:0000256" key="5">
    <source>
        <dbReference type="ARBA" id="ARBA00023136"/>
    </source>
</evidence>
<evidence type="ECO:0000313" key="7">
    <source>
        <dbReference type="EMBL" id="KAK0442023.1"/>
    </source>
</evidence>
<feature type="transmembrane region" description="Helical" evidence="6">
    <location>
        <begin position="170"/>
        <end position="192"/>
    </location>
</feature>
<dbReference type="Pfam" id="PF07690">
    <property type="entry name" value="MFS_1"/>
    <property type="match status" value="1"/>
</dbReference>
<dbReference type="EMBL" id="JAUEPS010000066">
    <property type="protein sequence ID" value="KAK0442023.1"/>
    <property type="molecule type" value="Genomic_DNA"/>
</dbReference>
<dbReference type="RefSeq" id="XP_060324176.1">
    <property type="nucleotide sequence ID" value="XM_060475884.1"/>
</dbReference>
<evidence type="ECO:0000256" key="1">
    <source>
        <dbReference type="ARBA" id="ARBA00004141"/>
    </source>
</evidence>
<dbReference type="GO" id="GO:0022857">
    <property type="term" value="F:transmembrane transporter activity"/>
    <property type="evidence" value="ECO:0007669"/>
    <property type="project" value="InterPro"/>
</dbReference>
<feature type="transmembrane region" description="Helical" evidence="6">
    <location>
        <begin position="301"/>
        <end position="321"/>
    </location>
</feature>
<sequence length="370" mass="41154">MLRPTRLLRRLDFRIMPMLMLVYLFDYSARANIGNAKILNADTGDSLVQVLHITDHQFAVVLMVFVVPFVLFETPSNYLLKYFSPPRWLAFIILGWGVTDMVMAASRSYGALLGLRILLGTFEAGPWYRLQERALRLSFIIATAPLGGAFSGSIAYGIGFVNGTRGLEAWRWLFIIEGAPSCCLAVIVYFFFPSYPERASWLSSDDRMIAISRMKQETSKSMESERINWDSTKRALLDWRLYLHHLVFFALSVPLASTSLFLPTIVSELGYDGQNAQLFTVPPFAIVFVATCDIDTNAATLAIPMNMAIGALGQIVGFFIYKSKEAPGYPTGHFTNGALLLAGASGVGMLRAIYQRRNKGSGVGQSIWHV</sequence>
<keyword evidence="5 6" id="KW-0472">Membrane</keyword>
<dbReference type="PANTHER" id="PTHR43791">
    <property type="entry name" value="PERMEASE-RELATED"/>
    <property type="match status" value="1"/>
</dbReference>
<dbReference type="Proteomes" id="UP001175211">
    <property type="component" value="Unassembled WGS sequence"/>
</dbReference>
<evidence type="ECO:0000256" key="2">
    <source>
        <dbReference type="ARBA" id="ARBA00022448"/>
    </source>
</evidence>
<keyword evidence="3 6" id="KW-0812">Transmembrane</keyword>
<organism evidence="7 8">
    <name type="scientific">Armillaria tabescens</name>
    <name type="common">Ringless honey mushroom</name>
    <name type="synonym">Agaricus tabescens</name>
    <dbReference type="NCBI Taxonomy" id="1929756"/>
    <lineage>
        <taxon>Eukaryota</taxon>
        <taxon>Fungi</taxon>
        <taxon>Dikarya</taxon>
        <taxon>Basidiomycota</taxon>
        <taxon>Agaricomycotina</taxon>
        <taxon>Agaricomycetes</taxon>
        <taxon>Agaricomycetidae</taxon>
        <taxon>Agaricales</taxon>
        <taxon>Marasmiineae</taxon>
        <taxon>Physalacriaceae</taxon>
        <taxon>Desarmillaria</taxon>
    </lineage>
</organism>
<evidence type="ECO:0000256" key="3">
    <source>
        <dbReference type="ARBA" id="ARBA00022692"/>
    </source>
</evidence>
<feature type="transmembrane region" description="Helical" evidence="6">
    <location>
        <begin position="137"/>
        <end position="158"/>
    </location>
</feature>
<evidence type="ECO:0000313" key="8">
    <source>
        <dbReference type="Proteomes" id="UP001175211"/>
    </source>
</evidence>
<dbReference type="Gene3D" id="1.20.1250.20">
    <property type="entry name" value="MFS general substrate transporter like domains"/>
    <property type="match status" value="1"/>
</dbReference>
<protein>
    <submittedName>
        <fullName evidence="7">Major facilitator superfamily domain-containing protein</fullName>
    </submittedName>
</protein>
<dbReference type="PANTHER" id="PTHR43791:SF49">
    <property type="entry name" value="TRANSPORTER, PUTATIVE (AFU_ORTHOLOGUE AFUA_4G04250)-RELATED"/>
    <property type="match status" value="1"/>
</dbReference>
<evidence type="ECO:0000256" key="6">
    <source>
        <dbReference type="SAM" id="Phobius"/>
    </source>
</evidence>
<evidence type="ECO:0000256" key="4">
    <source>
        <dbReference type="ARBA" id="ARBA00022989"/>
    </source>
</evidence>
<feature type="transmembrane region" description="Helical" evidence="6">
    <location>
        <begin position="333"/>
        <end position="354"/>
    </location>
</feature>
<dbReference type="InterPro" id="IPR011701">
    <property type="entry name" value="MFS"/>
</dbReference>
<keyword evidence="2" id="KW-0813">Transport</keyword>
<keyword evidence="8" id="KW-1185">Reference proteome</keyword>